<dbReference type="RefSeq" id="WP_060718391.1">
    <property type="nucleotide sequence ID" value="NZ_CP055265.1"/>
</dbReference>
<dbReference type="InterPro" id="IPR042258">
    <property type="entry name" value="DGOK_N"/>
</dbReference>
<dbReference type="OrthoDB" id="256574at2"/>
<dbReference type="GO" id="GO:0034194">
    <property type="term" value="P:D-galactonate catabolic process"/>
    <property type="evidence" value="ECO:0007669"/>
    <property type="project" value="InterPro"/>
</dbReference>
<dbReference type="Gene3D" id="3.30.420.300">
    <property type="entry name" value="2-keto-3-deoxy-galactonokinase, substrate binding domain"/>
    <property type="match status" value="1"/>
</dbReference>
<keyword evidence="1" id="KW-0808">Transferase</keyword>
<dbReference type="EMBL" id="QUSG01000014">
    <property type="protein sequence ID" value="KAA3524177.1"/>
    <property type="molecule type" value="Genomic_DNA"/>
</dbReference>
<accession>A0A368NU67</accession>
<evidence type="ECO:0000313" key="1">
    <source>
        <dbReference type="EMBL" id="KAA3523699.1"/>
    </source>
</evidence>
<name>A0A368NU67_AGRVI</name>
<dbReference type="EMBL" id="QUSG01000015">
    <property type="protein sequence ID" value="KAA3523699.1"/>
    <property type="molecule type" value="Genomic_DNA"/>
</dbReference>
<gene>
    <name evidence="2" type="ORF">DXT89_19565</name>
    <name evidence="1" type="ORF">DXT89_19840</name>
</gene>
<dbReference type="GO" id="GO:0008671">
    <property type="term" value="F:2-dehydro-3-deoxygalactonokinase activity"/>
    <property type="evidence" value="ECO:0007669"/>
    <property type="project" value="InterPro"/>
</dbReference>
<dbReference type="InterPro" id="IPR042257">
    <property type="entry name" value="DGOK_C"/>
</dbReference>
<comment type="caution">
    <text evidence="1">The sequence shown here is derived from an EMBL/GenBank/DDBJ whole genome shotgun (WGS) entry which is preliminary data.</text>
</comment>
<dbReference type="AlphaFoldDB" id="A0A368NU67"/>
<keyword evidence="1" id="KW-0418">Kinase</keyword>
<proteinExistence type="predicted"/>
<dbReference type="Proteomes" id="UP000436911">
    <property type="component" value="Unassembled WGS sequence"/>
</dbReference>
<protein>
    <submittedName>
        <fullName evidence="1">2-dehydro-3-deoxygalactonokinase</fullName>
    </submittedName>
</protein>
<organism evidence="1 3">
    <name type="scientific">Agrobacterium vitis</name>
    <name type="common">Rhizobium vitis</name>
    <dbReference type="NCBI Taxonomy" id="373"/>
    <lineage>
        <taxon>Bacteria</taxon>
        <taxon>Pseudomonadati</taxon>
        <taxon>Pseudomonadota</taxon>
        <taxon>Alphaproteobacteria</taxon>
        <taxon>Hyphomicrobiales</taxon>
        <taxon>Rhizobiaceae</taxon>
        <taxon>Rhizobium/Agrobacterium group</taxon>
        <taxon>Agrobacterium</taxon>
    </lineage>
</organism>
<reference evidence="1 3" key="1">
    <citation type="submission" date="2018-08" db="EMBL/GenBank/DDBJ databases">
        <title>Genome sequencing of Agrobacterium vitis strain ICMP 10754.</title>
        <authorList>
            <person name="Visnovsky S.B."/>
            <person name="Pitman A.R."/>
        </authorList>
    </citation>
    <scope>NUCLEOTIDE SEQUENCE [LARGE SCALE GENOMIC DNA]</scope>
    <source>
        <strain evidence="1 3">ICMP 10754</strain>
    </source>
</reference>
<sequence length="313" mass="32841">MADKTETVAETGKPFVGLADWGTSNFRLWLVDGAGNVLGERQSADGMSACAADNRFAAVLEEHLEALSAPLDLPVVIAGMAGARAGWLEAPYVETPASLSGLYHHTVSPKASRPVYILPGLCQIKTGPFDVMRGEETQLAGVVAVGIASGVICMPGTHCKWVDLENGVVQRFRTVMTGELFDLLSKQSILRLSIQQAPAETDQTVFADAVTEALSENFTLTTSLFSIRAAGLLSSPGANEAASRLSGLLIGAEINGMREWVRSGKTVHIVGSKALSALYAKAITLADGEASILDGSALVRDGLFAAAKAILQN</sequence>
<dbReference type="InterPro" id="IPR007729">
    <property type="entry name" value="DGOK"/>
</dbReference>
<dbReference type="CDD" id="cd24012">
    <property type="entry name" value="ASKHA_NBD_KDGal-kinase"/>
    <property type="match status" value="1"/>
</dbReference>
<evidence type="ECO:0000313" key="3">
    <source>
        <dbReference type="Proteomes" id="UP000436911"/>
    </source>
</evidence>
<dbReference type="Gene3D" id="3.30.420.310">
    <property type="entry name" value="2-keto-3-deoxy-galactonokinase, C-terminal domain"/>
    <property type="match status" value="1"/>
</dbReference>
<dbReference type="Pfam" id="PF05035">
    <property type="entry name" value="DGOK"/>
    <property type="match status" value="1"/>
</dbReference>
<evidence type="ECO:0000313" key="2">
    <source>
        <dbReference type="EMBL" id="KAA3524177.1"/>
    </source>
</evidence>
<dbReference type="GeneID" id="60683382"/>